<evidence type="ECO:0000313" key="1">
    <source>
        <dbReference type="EMBL" id="KAF2786126.1"/>
    </source>
</evidence>
<proteinExistence type="predicted"/>
<dbReference type="Proteomes" id="UP000799757">
    <property type="component" value="Unassembled WGS sequence"/>
</dbReference>
<dbReference type="Gene3D" id="3.30.40.10">
    <property type="entry name" value="Zinc/RING finger domain, C3HC4 (zinc finger)"/>
    <property type="match status" value="1"/>
</dbReference>
<sequence length="410" mass="47446">MATPVWSDLLESTVPTPYWSVPDFVDALDTFYHVDIADIPTRSRRCSYCSYCCMDFGEMGPDNLDDFEGGVENEICFGELPFGKIVGCNDPVQLYCGHIFGKSCLIDSLTKVNTQCPLCGLELDCTAQKDLNMYAIEQISPRDIMKLSYEELGLCFMKVYIVPGQIKRSWPNVWKAQVLRRKPEDRTTIDNSLVYQDIENCVFELLDRYAWQEPAFCAPVQIRMWTDEVMNNLRFRGQIPLHVALEDCIRDTLRYIFRVQALLQKFVRVAGWMKKEKAYSGIELVKTADGDVFDPRVMISQVYGEGHCLFDKNVYRKSKRDDAYDMIEYWKAEVSYLTSQLRSIQPVSSVRSLQDFDKDKAPILAEIRCFNDRMIQLARENGIDLKISRDPEREDLEWDVYTFSTVSSIL</sequence>
<evidence type="ECO:0008006" key="3">
    <source>
        <dbReference type="Google" id="ProtNLM"/>
    </source>
</evidence>
<dbReference type="AlphaFoldDB" id="A0A6A6WPX2"/>
<evidence type="ECO:0000313" key="2">
    <source>
        <dbReference type="Proteomes" id="UP000799757"/>
    </source>
</evidence>
<accession>A0A6A6WPX2</accession>
<dbReference type="InterPro" id="IPR013083">
    <property type="entry name" value="Znf_RING/FYVE/PHD"/>
</dbReference>
<keyword evidence="2" id="KW-1185">Reference proteome</keyword>
<dbReference type="OrthoDB" id="5396564at2759"/>
<protein>
    <recommendedName>
        <fullName evidence="3">RING-type domain-containing protein</fullName>
    </recommendedName>
</protein>
<gene>
    <name evidence="1" type="ORF">K505DRAFT_153489</name>
</gene>
<dbReference type="SUPFAM" id="SSF57850">
    <property type="entry name" value="RING/U-box"/>
    <property type="match status" value="1"/>
</dbReference>
<dbReference type="EMBL" id="MU002542">
    <property type="protein sequence ID" value="KAF2786126.1"/>
    <property type="molecule type" value="Genomic_DNA"/>
</dbReference>
<reference evidence="1" key="1">
    <citation type="journal article" date="2020" name="Stud. Mycol.">
        <title>101 Dothideomycetes genomes: a test case for predicting lifestyles and emergence of pathogens.</title>
        <authorList>
            <person name="Haridas S."/>
            <person name="Albert R."/>
            <person name="Binder M."/>
            <person name="Bloem J."/>
            <person name="Labutti K."/>
            <person name="Salamov A."/>
            <person name="Andreopoulos B."/>
            <person name="Baker S."/>
            <person name="Barry K."/>
            <person name="Bills G."/>
            <person name="Bluhm B."/>
            <person name="Cannon C."/>
            <person name="Castanera R."/>
            <person name="Culley D."/>
            <person name="Daum C."/>
            <person name="Ezra D."/>
            <person name="Gonzalez J."/>
            <person name="Henrissat B."/>
            <person name="Kuo A."/>
            <person name="Liang C."/>
            <person name="Lipzen A."/>
            <person name="Lutzoni F."/>
            <person name="Magnuson J."/>
            <person name="Mondo S."/>
            <person name="Nolan M."/>
            <person name="Ohm R."/>
            <person name="Pangilinan J."/>
            <person name="Park H.-J."/>
            <person name="Ramirez L."/>
            <person name="Alfaro M."/>
            <person name="Sun H."/>
            <person name="Tritt A."/>
            <person name="Yoshinaga Y."/>
            <person name="Zwiers L.-H."/>
            <person name="Turgeon B."/>
            <person name="Goodwin S."/>
            <person name="Spatafora J."/>
            <person name="Crous P."/>
            <person name="Grigoriev I."/>
        </authorList>
    </citation>
    <scope>NUCLEOTIDE SEQUENCE</scope>
    <source>
        <strain evidence="1">CBS 109.77</strain>
    </source>
</reference>
<organism evidence="1 2">
    <name type="scientific">Melanomma pulvis-pyrius CBS 109.77</name>
    <dbReference type="NCBI Taxonomy" id="1314802"/>
    <lineage>
        <taxon>Eukaryota</taxon>
        <taxon>Fungi</taxon>
        <taxon>Dikarya</taxon>
        <taxon>Ascomycota</taxon>
        <taxon>Pezizomycotina</taxon>
        <taxon>Dothideomycetes</taxon>
        <taxon>Pleosporomycetidae</taxon>
        <taxon>Pleosporales</taxon>
        <taxon>Melanommataceae</taxon>
        <taxon>Melanomma</taxon>
    </lineage>
</organism>
<name>A0A6A6WPX2_9PLEO</name>